<feature type="region of interest" description="Disordered" evidence="1">
    <location>
        <begin position="26"/>
        <end position="87"/>
    </location>
</feature>
<evidence type="ECO:0000256" key="1">
    <source>
        <dbReference type="SAM" id="MobiDB-lite"/>
    </source>
</evidence>
<keyword evidence="4" id="KW-1185">Reference proteome</keyword>
<evidence type="ECO:0008006" key="5">
    <source>
        <dbReference type="Google" id="ProtNLM"/>
    </source>
</evidence>
<gene>
    <name evidence="3" type="ORF">F0562_010033</name>
</gene>
<feature type="signal peptide" evidence="2">
    <location>
        <begin position="1"/>
        <end position="22"/>
    </location>
</feature>
<dbReference type="OrthoDB" id="1746295at2759"/>
<dbReference type="AlphaFoldDB" id="A0A5J4ZZF2"/>
<dbReference type="PANTHER" id="PTHR37389">
    <property type="entry name" value="NODULIN-24"/>
    <property type="match status" value="1"/>
</dbReference>
<protein>
    <recommendedName>
        <fullName evidence="5">Phase-change related protein</fullName>
    </recommendedName>
</protein>
<keyword evidence="2" id="KW-0732">Signal</keyword>
<name>A0A5J4ZZF2_9ASTE</name>
<organism evidence="3 4">
    <name type="scientific">Nyssa sinensis</name>
    <dbReference type="NCBI Taxonomy" id="561372"/>
    <lineage>
        <taxon>Eukaryota</taxon>
        <taxon>Viridiplantae</taxon>
        <taxon>Streptophyta</taxon>
        <taxon>Embryophyta</taxon>
        <taxon>Tracheophyta</taxon>
        <taxon>Spermatophyta</taxon>
        <taxon>Magnoliopsida</taxon>
        <taxon>eudicotyledons</taxon>
        <taxon>Gunneridae</taxon>
        <taxon>Pentapetalae</taxon>
        <taxon>asterids</taxon>
        <taxon>Cornales</taxon>
        <taxon>Nyssaceae</taxon>
        <taxon>Nyssa</taxon>
    </lineage>
</organism>
<sequence length="87" mass="9486">MAYSKTLLFLGILFAVILVVSSEVSARELAETGQTQSVEMDNVEDSKHEHKHGHGHEHKHKHKHGHGKPGHGGHKGHGDGETDANQN</sequence>
<dbReference type="EMBL" id="CM018047">
    <property type="protein sequence ID" value="KAA8523610.1"/>
    <property type="molecule type" value="Genomic_DNA"/>
</dbReference>
<evidence type="ECO:0000313" key="3">
    <source>
        <dbReference type="EMBL" id="KAA8523610.1"/>
    </source>
</evidence>
<dbReference type="Proteomes" id="UP000325577">
    <property type="component" value="Linkage Group LG4"/>
</dbReference>
<dbReference type="InterPro" id="IPR010800">
    <property type="entry name" value="GRP"/>
</dbReference>
<evidence type="ECO:0000313" key="4">
    <source>
        <dbReference type="Proteomes" id="UP000325577"/>
    </source>
</evidence>
<proteinExistence type="predicted"/>
<evidence type="ECO:0000256" key="2">
    <source>
        <dbReference type="SAM" id="SignalP"/>
    </source>
</evidence>
<reference evidence="3 4" key="1">
    <citation type="submission" date="2019-09" db="EMBL/GenBank/DDBJ databases">
        <title>A chromosome-level genome assembly of the Chinese tupelo Nyssa sinensis.</title>
        <authorList>
            <person name="Yang X."/>
            <person name="Kang M."/>
            <person name="Yang Y."/>
            <person name="Xiong H."/>
            <person name="Wang M."/>
            <person name="Zhang Z."/>
            <person name="Wang Z."/>
            <person name="Wu H."/>
            <person name="Ma T."/>
            <person name="Liu J."/>
            <person name="Xi Z."/>
        </authorList>
    </citation>
    <scope>NUCLEOTIDE SEQUENCE [LARGE SCALE GENOMIC DNA]</scope>
    <source>
        <strain evidence="3">J267</strain>
        <tissue evidence="3">Leaf</tissue>
    </source>
</reference>
<feature type="compositionally biased region" description="Basic residues" evidence="1">
    <location>
        <begin position="49"/>
        <end position="75"/>
    </location>
</feature>
<dbReference type="PANTHER" id="PTHR37389:SF16">
    <property type="entry name" value="GLYCINE-RICH CELL WALL STRUCTURAL PROTEIN"/>
    <property type="match status" value="1"/>
</dbReference>
<accession>A0A5J4ZZF2</accession>
<dbReference type="Pfam" id="PF07172">
    <property type="entry name" value="GRP"/>
    <property type="match status" value="1"/>
</dbReference>
<feature type="chain" id="PRO_5023914537" description="Phase-change related protein" evidence="2">
    <location>
        <begin position="23"/>
        <end position="87"/>
    </location>
</feature>